<evidence type="ECO:0000313" key="3">
    <source>
        <dbReference type="EnsemblMetazoa" id="AFUN018855-PA"/>
    </source>
</evidence>
<feature type="region of interest" description="Disordered" evidence="1">
    <location>
        <begin position="31"/>
        <end position="64"/>
    </location>
</feature>
<sequence length="81" mass="8263">MNHLRSLYWIFAAAVLVLVTTVLAMPVAPDYSHGNTDDGVGGDEGSGVGVTTDPPRSPVSGIGSVDPQILLTSLLLGGGKM</sequence>
<dbReference type="AlphaFoldDB" id="A0A4Y0BDE4"/>
<protein>
    <submittedName>
        <fullName evidence="3">Uncharacterized protein</fullName>
    </submittedName>
</protein>
<dbReference type="VEuPathDB" id="VectorBase:AFUN018855"/>
<feature type="chain" id="PRO_5021423025" evidence="2">
    <location>
        <begin position="25"/>
        <end position="81"/>
    </location>
</feature>
<dbReference type="EnsemblMetazoa" id="AFUN018855-RA">
    <property type="protein sequence ID" value="AFUN018855-PA"/>
    <property type="gene ID" value="AFUN018855"/>
</dbReference>
<proteinExistence type="predicted"/>
<evidence type="ECO:0000256" key="2">
    <source>
        <dbReference type="SAM" id="SignalP"/>
    </source>
</evidence>
<feature type="signal peptide" evidence="2">
    <location>
        <begin position="1"/>
        <end position="24"/>
    </location>
</feature>
<organism evidence="3">
    <name type="scientific">Anopheles funestus</name>
    <name type="common">African malaria mosquito</name>
    <dbReference type="NCBI Taxonomy" id="62324"/>
    <lineage>
        <taxon>Eukaryota</taxon>
        <taxon>Metazoa</taxon>
        <taxon>Ecdysozoa</taxon>
        <taxon>Arthropoda</taxon>
        <taxon>Hexapoda</taxon>
        <taxon>Insecta</taxon>
        <taxon>Pterygota</taxon>
        <taxon>Neoptera</taxon>
        <taxon>Endopterygota</taxon>
        <taxon>Diptera</taxon>
        <taxon>Nematocera</taxon>
        <taxon>Culicoidea</taxon>
        <taxon>Culicidae</taxon>
        <taxon>Anophelinae</taxon>
        <taxon>Anopheles</taxon>
    </lineage>
</organism>
<evidence type="ECO:0000256" key="1">
    <source>
        <dbReference type="SAM" id="MobiDB-lite"/>
    </source>
</evidence>
<name>A0A4Y0BDE4_ANOFN</name>
<accession>A0A4Y0BDE4</accession>
<keyword evidence="2" id="KW-0732">Signal</keyword>
<reference evidence="3" key="1">
    <citation type="submission" date="2020-05" db="UniProtKB">
        <authorList>
            <consortium name="EnsemblMetazoa"/>
        </authorList>
    </citation>
    <scope>IDENTIFICATION</scope>
    <source>
        <strain evidence="3">FUMOZ</strain>
    </source>
</reference>